<comment type="caution">
    <text evidence="2">The sequence shown here is derived from an EMBL/GenBank/DDBJ whole genome shotgun (WGS) entry which is preliminary data.</text>
</comment>
<protein>
    <recommendedName>
        <fullName evidence="4">ABC transporter permease</fullName>
    </recommendedName>
</protein>
<organism evidence="2 3">
    <name type="scientific">Gordonia caeni</name>
    <dbReference type="NCBI Taxonomy" id="1007097"/>
    <lineage>
        <taxon>Bacteria</taxon>
        <taxon>Bacillati</taxon>
        <taxon>Actinomycetota</taxon>
        <taxon>Actinomycetes</taxon>
        <taxon>Mycobacteriales</taxon>
        <taxon>Gordoniaceae</taxon>
        <taxon>Gordonia</taxon>
    </lineage>
</organism>
<name>A0ABP7PUH0_9ACTN</name>
<evidence type="ECO:0000313" key="3">
    <source>
        <dbReference type="Proteomes" id="UP001418444"/>
    </source>
</evidence>
<accession>A0ABP7PUH0</accession>
<evidence type="ECO:0008006" key="4">
    <source>
        <dbReference type="Google" id="ProtNLM"/>
    </source>
</evidence>
<feature type="transmembrane region" description="Helical" evidence="1">
    <location>
        <begin position="90"/>
        <end position="114"/>
    </location>
</feature>
<keyword evidence="1" id="KW-1133">Transmembrane helix</keyword>
<dbReference type="RefSeq" id="WP_344786198.1">
    <property type="nucleotide sequence ID" value="NZ_BAAAZW010000016.1"/>
</dbReference>
<feature type="transmembrane region" description="Helical" evidence="1">
    <location>
        <begin position="134"/>
        <end position="157"/>
    </location>
</feature>
<feature type="transmembrane region" description="Helical" evidence="1">
    <location>
        <begin position="169"/>
        <end position="195"/>
    </location>
</feature>
<dbReference type="EMBL" id="BAAAZW010000016">
    <property type="protein sequence ID" value="GAA3971501.1"/>
    <property type="molecule type" value="Genomic_DNA"/>
</dbReference>
<feature type="transmembrane region" description="Helical" evidence="1">
    <location>
        <begin position="21"/>
        <end position="41"/>
    </location>
</feature>
<evidence type="ECO:0000256" key="1">
    <source>
        <dbReference type="SAM" id="Phobius"/>
    </source>
</evidence>
<feature type="transmembrane region" description="Helical" evidence="1">
    <location>
        <begin position="207"/>
        <end position="229"/>
    </location>
</feature>
<keyword evidence="1" id="KW-0472">Membrane</keyword>
<keyword evidence="3" id="KW-1185">Reference proteome</keyword>
<dbReference type="Proteomes" id="UP001418444">
    <property type="component" value="Unassembled WGS sequence"/>
</dbReference>
<gene>
    <name evidence="2" type="ORF">GCM10022231_36320</name>
</gene>
<feature type="transmembrane region" description="Helical" evidence="1">
    <location>
        <begin position="61"/>
        <end position="78"/>
    </location>
</feature>
<sequence length="234" mass="25184">MNRTANVVRMQLVNRQTFVGLPLLILFAAFAITLAIYGIIIFSVSDPIEEPMYSGGTQAPLWYFAIVGIQALNLTFPFSQAMSVTRREFFSGTVLTAAGTSLVLAVTYLVGGLIERATDGWGFNGYFFYLPWIWEHGALSAALFYFAAAMLAFLIGFLGATIYKRFGLLWLLVVTIGLVIVLVAAAFLISVFGSWVGVGEAFANANALYVALIGLGVAVVLAGAGYLALRRAIP</sequence>
<keyword evidence="1" id="KW-0812">Transmembrane</keyword>
<evidence type="ECO:0000313" key="2">
    <source>
        <dbReference type="EMBL" id="GAA3971501.1"/>
    </source>
</evidence>
<proteinExistence type="predicted"/>
<reference evidence="3" key="1">
    <citation type="journal article" date="2019" name="Int. J. Syst. Evol. Microbiol.">
        <title>The Global Catalogue of Microorganisms (GCM) 10K type strain sequencing project: providing services to taxonomists for standard genome sequencing and annotation.</title>
        <authorList>
            <consortium name="The Broad Institute Genomics Platform"/>
            <consortium name="The Broad Institute Genome Sequencing Center for Infectious Disease"/>
            <person name="Wu L."/>
            <person name="Ma J."/>
        </authorList>
    </citation>
    <scope>NUCLEOTIDE SEQUENCE [LARGE SCALE GENOMIC DNA]</scope>
    <source>
        <strain evidence="3">JCM 16923</strain>
    </source>
</reference>